<evidence type="ECO:0000256" key="1">
    <source>
        <dbReference type="ARBA" id="ARBA00004651"/>
    </source>
</evidence>
<evidence type="ECO:0000313" key="11">
    <source>
        <dbReference type="Proteomes" id="UP000292408"/>
    </source>
</evidence>
<proteinExistence type="inferred from homology"/>
<feature type="compositionally biased region" description="Basic and acidic residues" evidence="8">
    <location>
        <begin position="257"/>
        <end position="268"/>
    </location>
</feature>
<gene>
    <name evidence="10" type="ORF">EV140_0968</name>
</gene>
<evidence type="ECO:0000256" key="4">
    <source>
        <dbReference type="ARBA" id="ARBA00022692"/>
    </source>
</evidence>
<name>A0A4Q7TSA7_9MICO</name>
<keyword evidence="3 7" id="KW-1003">Cell membrane</keyword>
<sequence length="268" mass="29417">MLPMDIGLFDVESLIRDAGPWALIVVCGIVFVETGLLIGFLLPGDTLLILTGVLTFTDVIPQPIWLVALAITLSTMAGDNLGYLIGRKVGPPIFNRKQAGFFSRRSVARTEAFFLRYGGFAITIARFIAVVRTIAPVAAGVGRMPYRRFFFFDTIGAILWGTGLPLLGYGIAQIPGVADWVIAYIDIVLLVIVGIVLLGIAYRWFHERHQQRIEDELERAGVELPPVAIWVDEPAHEGRHEATEPSATAPTYGVGPHDGKHEKENFPL</sequence>
<keyword evidence="6 7" id="KW-0472">Membrane</keyword>
<dbReference type="GO" id="GO:0005886">
    <property type="term" value="C:plasma membrane"/>
    <property type="evidence" value="ECO:0007669"/>
    <property type="project" value="UniProtKB-SubCell"/>
</dbReference>
<dbReference type="Pfam" id="PF09335">
    <property type="entry name" value="VTT_dom"/>
    <property type="match status" value="1"/>
</dbReference>
<evidence type="ECO:0000256" key="7">
    <source>
        <dbReference type="RuleBase" id="RU367016"/>
    </source>
</evidence>
<comment type="subcellular location">
    <subcellularLocation>
        <location evidence="1 7">Cell membrane</location>
        <topology evidence="1 7">Multi-pass membrane protein</topology>
    </subcellularLocation>
</comment>
<comment type="similarity">
    <text evidence="2 7">Belongs to the DedA family.</text>
</comment>
<keyword evidence="11" id="KW-1185">Reference proteome</keyword>
<dbReference type="PANTHER" id="PTHR30353:SF0">
    <property type="entry name" value="TRANSMEMBRANE PROTEIN"/>
    <property type="match status" value="1"/>
</dbReference>
<keyword evidence="5 7" id="KW-1133">Transmembrane helix</keyword>
<evidence type="ECO:0000256" key="6">
    <source>
        <dbReference type="ARBA" id="ARBA00023136"/>
    </source>
</evidence>
<feature type="domain" description="VTT" evidence="9">
    <location>
        <begin position="42"/>
        <end position="168"/>
    </location>
</feature>
<feature type="region of interest" description="Disordered" evidence="8">
    <location>
        <begin position="239"/>
        <end position="268"/>
    </location>
</feature>
<dbReference type="EMBL" id="SGXT01000013">
    <property type="protein sequence ID" value="RZT62442.1"/>
    <property type="molecule type" value="Genomic_DNA"/>
</dbReference>
<dbReference type="InterPro" id="IPR032816">
    <property type="entry name" value="VTT_dom"/>
</dbReference>
<evidence type="ECO:0000259" key="9">
    <source>
        <dbReference type="Pfam" id="PF09335"/>
    </source>
</evidence>
<dbReference type="AlphaFoldDB" id="A0A4Q7TSA7"/>
<feature type="transmembrane region" description="Helical" evidence="7">
    <location>
        <begin position="21"/>
        <end position="44"/>
    </location>
</feature>
<dbReference type="PANTHER" id="PTHR30353">
    <property type="entry name" value="INNER MEMBRANE PROTEIN DEDA-RELATED"/>
    <property type="match status" value="1"/>
</dbReference>
<evidence type="ECO:0000256" key="8">
    <source>
        <dbReference type="SAM" id="MobiDB-lite"/>
    </source>
</evidence>
<organism evidence="10 11">
    <name type="scientific">Microcella alkaliphila</name>
    <dbReference type="NCBI Taxonomy" id="279828"/>
    <lineage>
        <taxon>Bacteria</taxon>
        <taxon>Bacillati</taxon>
        <taxon>Actinomycetota</taxon>
        <taxon>Actinomycetes</taxon>
        <taxon>Micrococcales</taxon>
        <taxon>Microbacteriaceae</taxon>
        <taxon>Microcella</taxon>
    </lineage>
</organism>
<dbReference type="InterPro" id="IPR032818">
    <property type="entry name" value="DedA-like"/>
</dbReference>
<evidence type="ECO:0000256" key="5">
    <source>
        <dbReference type="ARBA" id="ARBA00022989"/>
    </source>
</evidence>
<accession>A0A4Q7TSA7</accession>
<evidence type="ECO:0000313" key="10">
    <source>
        <dbReference type="EMBL" id="RZT62442.1"/>
    </source>
</evidence>
<keyword evidence="4 7" id="KW-0812">Transmembrane</keyword>
<reference evidence="10 11" key="1">
    <citation type="journal article" date="2015" name="Stand. Genomic Sci.">
        <title>Genomic Encyclopedia of Bacterial and Archaeal Type Strains, Phase III: the genomes of soil and plant-associated and newly described type strains.</title>
        <authorList>
            <person name="Whitman W.B."/>
            <person name="Woyke T."/>
            <person name="Klenk H.P."/>
            <person name="Zhou Y."/>
            <person name="Lilburn T.G."/>
            <person name="Beck B.J."/>
            <person name="De Vos P."/>
            <person name="Vandamme P."/>
            <person name="Eisen J.A."/>
            <person name="Garrity G."/>
            <person name="Hugenholtz P."/>
            <person name="Kyrpides N.C."/>
        </authorList>
    </citation>
    <scope>NUCLEOTIDE SEQUENCE [LARGE SCALE GENOMIC DNA]</scope>
    <source>
        <strain evidence="10 11">AC4r</strain>
    </source>
</reference>
<dbReference type="Proteomes" id="UP000292408">
    <property type="component" value="Unassembled WGS sequence"/>
</dbReference>
<feature type="transmembrane region" description="Helical" evidence="7">
    <location>
        <begin position="149"/>
        <end position="169"/>
    </location>
</feature>
<comment type="caution">
    <text evidence="7">Lacks conserved residue(s) required for the propagation of feature annotation.</text>
</comment>
<protein>
    <submittedName>
        <fullName evidence="10">Membrane-associated protein</fullName>
    </submittedName>
</protein>
<feature type="transmembrane region" description="Helical" evidence="7">
    <location>
        <begin position="181"/>
        <end position="202"/>
    </location>
</feature>
<evidence type="ECO:0000256" key="3">
    <source>
        <dbReference type="ARBA" id="ARBA00022475"/>
    </source>
</evidence>
<comment type="caution">
    <text evidence="10">The sequence shown here is derived from an EMBL/GenBank/DDBJ whole genome shotgun (WGS) entry which is preliminary data.</text>
</comment>
<evidence type="ECO:0000256" key="2">
    <source>
        <dbReference type="ARBA" id="ARBA00010792"/>
    </source>
</evidence>